<proteinExistence type="predicted"/>
<gene>
    <name evidence="1" type="ORF">AWH48_19420</name>
</gene>
<dbReference type="RefSeq" id="WP_018393149.1">
    <property type="nucleotide sequence ID" value="NZ_LQWZ01000015.1"/>
</dbReference>
<evidence type="ECO:0000313" key="2">
    <source>
        <dbReference type="Proteomes" id="UP000077271"/>
    </source>
</evidence>
<reference evidence="1 2" key="1">
    <citation type="submission" date="2016-01" db="EMBL/GenBank/DDBJ databases">
        <title>Investigation of taxonomic status of Bacillus aminovorans.</title>
        <authorList>
            <person name="Verma A."/>
            <person name="Pal Y."/>
            <person name="Krishnamurthi S."/>
        </authorList>
    </citation>
    <scope>NUCLEOTIDE SEQUENCE [LARGE SCALE GENOMIC DNA]</scope>
    <source>
        <strain evidence="1 2">DSM 4337</strain>
    </source>
</reference>
<accession>A0A177KUS4</accession>
<dbReference type="InterPro" id="IPR025072">
    <property type="entry name" value="Fur_reg_FbpA"/>
</dbReference>
<protein>
    <recommendedName>
        <fullName evidence="3">Fur-regulated basic protein FbpA</fullName>
    </recommendedName>
</protein>
<dbReference type="AlphaFoldDB" id="A0A177KUS4"/>
<evidence type="ECO:0008006" key="3">
    <source>
        <dbReference type="Google" id="ProtNLM"/>
    </source>
</evidence>
<sequence length="71" mass="8509">MNLREAVENRRTELINKLITFGVFKINEKHLFESSLGELEGEYNKFEEVQHPHSQLGSIRWSKKVNRYELF</sequence>
<organism evidence="1 2">
    <name type="scientific">Domibacillus aminovorans</name>
    <dbReference type="NCBI Taxonomy" id="29332"/>
    <lineage>
        <taxon>Bacteria</taxon>
        <taxon>Bacillati</taxon>
        <taxon>Bacillota</taxon>
        <taxon>Bacilli</taxon>
        <taxon>Bacillales</taxon>
        <taxon>Bacillaceae</taxon>
        <taxon>Domibacillus</taxon>
    </lineage>
</organism>
<name>A0A177KUS4_9BACI</name>
<dbReference type="EMBL" id="LQWZ01000015">
    <property type="protein sequence ID" value="OAH57098.1"/>
    <property type="molecule type" value="Genomic_DNA"/>
</dbReference>
<dbReference type="Proteomes" id="UP000077271">
    <property type="component" value="Unassembled WGS sequence"/>
</dbReference>
<evidence type="ECO:0000313" key="1">
    <source>
        <dbReference type="EMBL" id="OAH57098.1"/>
    </source>
</evidence>
<dbReference type="OrthoDB" id="2972281at2"/>
<comment type="caution">
    <text evidence="1">The sequence shown here is derived from an EMBL/GenBank/DDBJ whole genome shotgun (WGS) entry which is preliminary data.</text>
</comment>
<dbReference type="Pfam" id="PF13076">
    <property type="entry name" value="Fur_reg_FbpA"/>
    <property type="match status" value="1"/>
</dbReference>